<dbReference type="CDD" id="cd02513">
    <property type="entry name" value="CMP-NeuAc_Synthase"/>
    <property type="match status" value="1"/>
</dbReference>
<dbReference type="InterPro" id="IPR050793">
    <property type="entry name" value="CMP-NeuNAc_synthase"/>
</dbReference>
<reference evidence="1" key="2">
    <citation type="submission" date="2020-09" db="EMBL/GenBank/DDBJ databases">
        <authorList>
            <person name="Sun Q."/>
            <person name="Zhou Y."/>
        </authorList>
    </citation>
    <scope>NUCLEOTIDE SEQUENCE</scope>
    <source>
        <strain evidence="1">CGMCC 1.12214</strain>
    </source>
</reference>
<dbReference type="EMBL" id="BMES01000001">
    <property type="protein sequence ID" value="GGH15472.1"/>
    <property type="molecule type" value="Genomic_DNA"/>
</dbReference>
<gene>
    <name evidence="1" type="ORF">GCM10007036_15500</name>
</gene>
<name>A0A917MH53_9HYPH</name>
<dbReference type="PANTHER" id="PTHR21485">
    <property type="entry name" value="HAD SUPERFAMILY MEMBERS CMAS AND KDSC"/>
    <property type="match status" value="1"/>
</dbReference>
<dbReference type="Pfam" id="PF02348">
    <property type="entry name" value="CTP_transf_3"/>
    <property type="match status" value="1"/>
</dbReference>
<dbReference type="InterPro" id="IPR003329">
    <property type="entry name" value="Cytidylyl_trans"/>
</dbReference>
<dbReference type="Gene3D" id="3.90.550.10">
    <property type="entry name" value="Spore Coat Polysaccharide Biosynthesis Protein SpsA, Chain A"/>
    <property type="match status" value="1"/>
</dbReference>
<dbReference type="SUPFAM" id="SSF53448">
    <property type="entry name" value="Nucleotide-diphospho-sugar transferases"/>
    <property type="match status" value="1"/>
</dbReference>
<dbReference type="InterPro" id="IPR029044">
    <property type="entry name" value="Nucleotide-diphossugar_trans"/>
</dbReference>
<protein>
    <recommendedName>
        <fullName evidence="3">N-acylneuraminate cytidylyltransferase</fullName>
    </recommendedName>
</protein>
<evidence type="ECO:0008006" key="3">
    <source>
        <dbReference type="Google" id="ProtNLM"/>
    </source>
</evidence>
<sequence>MRVLALIPARGGSKGFPGKNLALMAGRPLLDWTIQAALACPAVSRTVLSTDDAAIAEAGRLAGAETPFLRPAALAEDATPALPVIVHAIETLAAEGDVFDAVAYLQPTSPLRAAADIARAIALMTQTGADTIVSVVPVPHPFSPTSLMQETSDGRLEFCAPPEARRFRRQDKERLFARNGPAILLSRTATLMGGELYGPHIRALPMHAFRSIDIDTAEDLMLAEAVFPLAAATLAGERA</sequence>
<keyword evidence="2" id="KW-1185">Reference proteome</keyword>
<dbReference type="AlphaFoldDB" id="A0A917MH53"/>
<evidence type="ECO:0000313" key="2">
    <source>
        <dbReference type="Proteomes" id="UP000603912"/>
    </source>
</evidence>
<dbReference type="PANTHER" id="PTHR21485:SF6">
    <property type="entry name" value="N-ACYLNEURAMINATE CYTIDYLYLTRANSFERASE-RELATED"/>
    <property type="match status" value="1"/>
</dbReference>
<reference evidence="1" key="1">
    <citation type="journal article" date="2014" name="Int. J. Syst. Evol. Microbiol.">
        <title>Complete genome sequence of Corynebacterium casei LMG S-19264T (=DSM 44701T), isolated from a smear-ripened cheese.</title>
        <authorList>
            <consortium name="US DOE Joint Genome Institute (JGI-PGF)"/>
            <person name="Walter F."/>
            <person name="Albersmeier A."/>
            <person name="Kalinowski J."/>
            <person name="Ruckert C."/>
        </authorList>
    </citation>
    <scope>NUCLEOTIDE SEQUENCE</scope>
    <source>
        <strain evidence="1">CGMCC 1.12214</strain>
    </source>
</reference>
<evidence type="ECO:0000313" key="1">
    <source>
        <dbReference type="EMBL" id="GGH15472.1"/>
    </source>
</evidence>
<dbReference type="GO" id="GO:0008781">
    <property type="term" value="F:N-acylneuraminate cytidylyltransferase activity"/>
    <property type="evidence" value="ECO:0007669"/>
    <property type="project" value="TreeGrafter"/>
</dbReference>
<accession>A0A917MH53</accession>
<dbReference type="Proteomes" id="UP000603912">
    <property type="component" value="Unassembled WGS sequence"/>
</dbReference>
<proteinExistence type="predicted"/>
<dbReference type="RefSeq" id="WP_188517071.1">
    <property type="nucleotide sequence ID" value="NZ_BMES01000001.1"/>
</dbReference>
<comment type="caution">
    <text evidence="1">The sequence shown here is derived from an EMBL/GenBank/DDBJ whole genome shotgun (WGS) entry which is preliminary data.</text>
</comment>
<organism evidence="1 2">
    <name type="scientific">Alsobacter metallidurans</name>
    <dbReference type="NCBI Taxonomy" id="340221"/>
    <lineage>
        <taxon>Bacteria</taxon>
        <taxon>Pseudomonadati</taxon>
        <taxon>Pseudomonadota</taxon>
        <taxon>Alphaproteobacteria</taxon>
        <taxon>Hyphomicrobiales</taxon>
        <taxon>Alsobacteraceae</taxon>
        <taxon>Alsobacter</taxon>
    </lineage>
</organism>